<keyword evidence="2 12" id="KW-0808">Transferase</keyword>
<feature type="binding site" evidence="13">
    <location>
        <begin position="19"/>
        <end position="24"/>
    </location>
    <ligand>
        <name>GTP</name>
        <dbReference type="ChEBI" id="CHEBI:37565"/>
    </ligand>
</feature>
<dbReference type="EMBL" id="MTYJ01000103">
    <property type="protein sequence ID" value="OQV14570.1"/>
    <property type="molecule type" value="Genomic_DNA"/>
</dbReference>
<feature type="domain" description="Thg1 C-terminal" evidence="17">
    <location>
        <begin position="129"/>
        <end position="209"/>
    </location>
</feature>
<dbReference type="GO" id="GO:0006400">
    <property type="term" value="P:tRNA modification"/>
    <property type="evidence" value="ECO:0007669"/>
    <property type="project" value="UniProtKB-UniRule"/>
</dbReference>
<evidence type="ECO:0000256" key="9">
    <source>
        <dbReference type="ARBA" id="ARBA00047281"/>
    </source>
</evidence>
<dbReference type="FunFam" id="3.30.70.3000:FF:000001">
    <property type="entry name" value="tRNA(His) guanylyltransferase"/>
    <property type="match status" value="1"/>
</dbReference>
<evidence type="ECO:0000256" key="3">
    <source>
        <dbReference type="ARBA" id="ARBA00022694"/>
    </source>
</evidence>
<dbReference type="GO" id="GO:0008193">
    <property type="term" value="F:tRNA guanylyltransferase activity"/>
    <property type="evidence" value="ECO:0007669"/>
    <property type="project" value="UniProtKB-UniRule"/>
</dbReference>
<evidence type="ECO:0000256" key="14">
    <source>
        <dbReference type="PIRSR" id="PIRSR028980-2"/>
    </source>
</evidence>
<organism evidence="18 19">
    <name type="scientific">Hypsibius exemplaris</name>
    <name type="common">Freshwater tardigrade</name>
    <dbReference type="NCBI Taxonomy" id="2072580"/>
    <lineage>
        <taxon>Eukaryota</taxon>
        <taxon>Metazoa</taxon>
        <taxon>Ecdysozoa</taxon>
        <taxon>Tardigrada</taxon>
        <taxon>Eutardigrada</taxon>
        <taxon>Parachela</taxon>
        <taxon>Hypsibioidea</taxon>
        <taxon>Hypsibiidae</taxon>
        <taxon>Hypsibius</taxon>
    </lineage>
</organism>
<comment type="catalytic activity">
    <reaction evidence="9 12">
        <text>a 5'-end ribonucleotide-tRNA(His) + GTP + ATP + H2O = a 5'-end phospho-guanosine-ribonucleotide-tRNA(His) + AMP + 2 diphosphate + H(+)</text>
        <dbReference type="Rhea" id="RHEA:54564"/>
        <dbReference type="Rhea" id="RHEA-COMP:14193"/>
        <dbReference type="Rhea" id="RHEA-COMP:14917"/>
        <dbReference type="ChEBI" id="CHEBI:15377"/>
        <dbReference type="ChEBI" id="CHEBI:15378"/>
        <dbReference type="ChEBI" id="CHEBI:30616"/>
        <dbReference type="ChEBI" id="CHEBI:33019"/>
        <dbReference type="ChEBI" id="CHEBI:37565"/>
        <dbReference type="ChEBI" id="CHEBI:138282"/>
        <dbReference type="ChEBI" id="CHEBI:141847"/>
        <dbReference type="ChEBI" id="CHEBI:456215"/>
        <dbReference type="EC" id="2.7.7.79"/>
    </reaction>
</comment>
<feature type="binding site" evidence="14">
    <location>
        <position position="20"/>
    </location>
    <ligand>
        <name>Mg(2+)</name>
        <dbReference type="ChEBI" id="CHEBI:18420"/>
        <label>1</label>
        <note>catalytic</note>
    </ligand>
</feature>
<evidence type="ECO:0000256" key="5">
    <source>
        <dbReference type="ARBA" id="ARBA00022723"/>
    </source>
</evidence>
<keyword evidence="4 12" id="KW-0548">Nucleotidyltransferase</keyword>
<dbReference type="GO" id="GO:0000287">
    <property type="term" value="F:magnesium ion binding"/>
    <property type="evidence" value="ECO:0007669"/>
    <property type="project" value="UniProtKB-UniRule"/>
</dbReference>
<evidence type="ECO:0000313" key="18">
    <source>
        <dbReference type="EMBL" id="OQV14570.1"/>
    </source>
</evidence>
<evidence type="ECO:0000256" key="1">
    <source>
        <dbReference type="ARBA" id="ARBA00010113"/>
    </source>
</evidence>
<feature type="region of interest" description="Disordered" evidence="15">
    <location>
        <begin position="203"/>
        <end position="224"/>
    </location>
</feature>
<comment type="function">
    <text evidence="10">Adds a GMP to the 5'-end of tRNA(His) after transcription and RNase P cleavage. This step is essential for proper recognition of the tRNA and for the fidelity of protein synthesis. Also functions as a guanyl-nucleotide exchange factor/GEF for the MFN1 and MFN2 mitofusins thereby regulating mitochondrial fusion. By regulating both mitochondrial dynamics and bioenergetic function, it contributes to cell survival following oxidative stress.</text>
</comment>
<sequence length="257" mass="29530">MFEKADVLLPKCWPVIRVDGRGFHRFSDSHGFKKPNDDRSLHLMTKAASKVMEDLKDVVLAYGQSDEYSFVLNRNTTLYNRRESKIVSTITSLFTSCFAFHWSEFFPTTPLQYPPAFDGRAVLYPTKRILRDYLCWRQADCHINNLYNTVFWALVQDAGMNKNDAQKRLKDTNAGGKNEILFSQFGVNYNTLPQLYRKGTVIIRPPPREPAPSGGAVERGDRDGTDEKVPVLLTLNEDIIRDNFWVSYPHVLEGEDE</sequence>
<evidence type="ECO:0000256" key="2">
    <source>
        <dbReference type="ARBA" id="ARBA00022679"/>
    </source>
</evidence>
<dbReference type="EC" id="2.7.7.79" evidence="12"/>
<keyword evidence="6 12" id="KW-0547">Nucleotide-binding</keyword>
<evidence type="ECO:0000259" key="17">
    <source>
        <dbReference type="Pfam" id="PF14413"/>
    </source>
</evidence>
<dbReference type="Pfam" id="PF14413">
    <property type="entry name" value="Thg1C"/>
    <property type="match status" value="1"/>
</dbReference>
<keyword evidence="19" id="KW-1185">Reference proteome</keyword>
<comment type="cofactor">
    <cofactor evidence="14">
        <name>Mg(2+)</name>
        <dbReference type="ChEBI" id="CHEBI:18420"/>
    </cofactor>
    <text evidence="14">Binds 2 magnesium ions per subunit.</text>
</comment>
<dbReference type="InterPro" id="IPR025845">
    <property type="entry name" value="Thg1_C_dom"/>
</dbReference>
<dbReference type="OrthoDB" id="62560at2759"/>
<dbReference type="InterPro" id="IPR007537">
    <property type="entry name" value="tRNAHis_GuaTrfase_Thg1"/>
</dbReference>
<evidence type="ECO:0000256" key="8">
    <source>
        <dbReference type="ARBA" id="ARBA00023134"/>
    </source>
</evidence>
<accession>A0A1W0WH90</accession>
<gene>
    <name evidence="18" type="ORF">BV898_11290</name>
</gene>
<dbReference type="AlphaFoldDB" id="A0A1W0WH90"/>
<feature type="binding site" evidence="14">
    <location>
        <position position="19"/>
    </location>
    <ligand>
        <name>Mg(2+)</name>
        <dbReference type="ChEBI" id="CHEBI:18420"/>
        <label>2</label>
        <note>catalytic</note>
    </ligand>
</feature>
<protein>
    <recommendedName>
        <fullName evidence="12">tRNA(His) guanylyltransferase</fullName>
        <ecNumber evidence="12">2.7.7.79</ecNumber>
    </recommendedName>
    <alternativeName>
        <fullName evidence="12">tRNA-histidine guanylyltransferase</fullName>
    </alternativeName>
</protein>
<comment type="caution">
    <text evidence="18">The sequence shown here is derived from an EMBL/GenBank/DDBJ whole genome shotgun (WGS) entry which is preliminary data.</text>
</comment>
<evidence type="ECO:0000313" key="19">
    <source>
        <dbReference type="Proteomes" id="UP000192578"/>
    </source>
</evidence>
<keyword evidence="5 12" id="KW-0479">Metal-binding</keyword>
<feature type="binding site" evidence="14">
    <location>
        <position position="66"/>
    </location>
    <ligand>
        <name>Mg(2+)</name>
        <dbReference type="ChEBI" id="CHEBI:18420"/>
        <label>1</label>
        <note>catalytic</note>
    </ligand>
</feature>
<feature type="binding site" evidence="14">
    <location>
        <position position="66"/>
    </location>
    <ligand>
        <name>Mg(2+)</name>
        <dbReference type="ChEBI" id="CHEBI:18420"/>
        <label>2</label>
        <note>catalytic</note>
    </ligand>
</feature>
<name>A0A1W0WH90_HYPEX</name>
<dbReference type="Proteomes" id="UP000192578">
    <property type="component" value="Unassembled WGS sequence"/>
</dbReference>
<feature type="domain" description="tRNAHis guanylyltransferase catalytic" evidence="16">
    <location>
        <begin position="2"/>
        <end position="125"/>
    </location>
</feature>
<evidence type="ECO:0000256" key="12">
    <source>
        <dbReference type="PIRNR" id="PIRNR028980"/>
    </source>
</evidence>
<evidence type="ECO:0000256" key="7">
    <source>
        <dbReference type="ARBA" id="ARBA00022842"/>
    </source>
</evidence>
<feature type="binding site" evidence="13">
    <location>
        <begin position="65"/>
        <end position="66"/>
    </location>
    <ligand>
        <name>GTP</name>
        <dbReference type="ChEBI" id="CHEBI:37565"/>
    </ligand>
</feature>
<comment type="subunit">
    <text evidence="11">Homotetramer. Interacts with MFN1 and MFN2; functions as a guanyl-nucleotide exchange factor/GEF for MFN2 and also probably MFN1.</text>
</comment>
<dbReference type="Gene3D" id="3.30.70.3000">
    <property type="match status" value="1"/>
</dbReference>
<evidence type="ECO:0000256" key="6">
    <source>
        <dbReference type="ARBA" id="ARBA00022741"/>
    </source>
</evidence>
<evidence type="ECO:0000256" key="13">
    <source>
        <dbReference type="PIRSR" id="PIRSR028980-1"/>
    </source>
</evidence>
<evidence type="ECO:0000256" key="15">
    <source>
        <dbReference type="SAM" id="MobiDB-lite"/>
    </source>
</evidence>
<dbReference type="PANTHER" id="PTHR12729:SF6">
    <property type="entry name" value="TRNA(HIS) GUANYLYLTRANSFERASE-RELATED"/>
    <property type="match status" value="1"/>
</dbReference>
<dbReference type="PANTHER" id="PTHR12729">
    <property type="entry name" value="TRNA(HIS) GUANYLYLTRANSFERASE-RELATED"/>
    <property type="match status" value="1"/>
</dbReference>
<keyword evidence="7 12" id="KW-0460">Magnesium</keyword>
<evidence type="ECO:0000256" key="11">
    <source>
        <dbReference type="ARBA" id="ARBA00065710"/>
    </source>
</evidence>
<keyword evidence="8 12" id="KW-0342">GTP-binding</keyword>
<dbReference type="InterPro" id="IPR038469">
    <property type="entry name" value="tRNAHis_GuaTrfase_Thg1_sf"/>
</dbReference>
<proteinExistence type="inferred from homology"/>
<evidence type="ECO:0000259" key="16">
    <source>
        <dbReference type="Pfam" id="PF04446"/>
    </source>
</evidence>
<feature type="binding site" evidence="14">
    <location>
        <position position="19"/>
    </location>
    <ligand>
        <name>Mg(2+)</name>
        <dbReference type="ChEBI" id="CHEBI:18420"/>
        <label>1</label>
        <note>catalytic</note>
    </ligand>
</feature>
<dbReference type="GO" id="GO:0005525">
    <property type="term" value="F:GTP binding"/>
    <property type="evidence" value="ECO:0007669"/>
    <property type="project" value="UniProtKB-UniRule"/>
</dbReference>
<dbReference type="Pfam" id="PF04446">
    <property type="entry name" value="Thg1"/>
    <property type="match status" value="1"/>
</dbReference>
<comment type="similarity">
    <text evidence="1 12">Belongs to the tRNA(His) guanylyltransferase family.</text>
</comment>
<dbReference type="InterPro" id="IPR024956">
    <property type="entry name" value="tRNAHis_GuaTrfase_cat"/>
</dbReference>
<evidence type="ECO:0000256" key="10">
    <source>
        <dbReference type="ARBA" id="ARBA00058346"/>
    </source>
</evidence>
<keyword evidence="3 12" id="KW-0819">tRNA processing</keyword>
<reference evidence="19" key="1">
    <citation type="submission" date="2017-01" db="EMBL/GenBank/DDBJ databases">
        <title>Comparative genomics of anhydrobiosis in the tardigrade Hypsibius dujardini.</title>
        <authorList>
            <person name="Yoshida Y."/>
            <person name="Koutsovoulos G."/>
            <person name="Laetsch D."/>
            <person name="Stevens L."/>
            <person name="Kumar S."/>
            <person name="Horikawa D."/>
            <person name="Ishino K."/>
            <person name="Komine S."/>
            <person name="Tomita M."/>
            <person name="Blaxter M."/>
            <person name="Arakawa K."/>
        </authorList>
    </citation>
    <scope>NUCLEOTIDE SEQUENCE [LARGE SCALE GENOMIC DNA]</scope>
    <source>
        <strain evidence="19">Z151</strain>
    </source>
</reference>
<evidence type="ECO:0000256" key="4">
    <source>
        <dbReference type="ARBA" id="ARBA00022695"/>
    </source>
</evidence>
<dbReference type="PIRSF" id="PIRSF028980">
    <property type="entry name" value="tRNAHis_guanylyltransferase"/>
    <property type="match status" value="1"/>
</dbReference>